<dbReference type="PANTHER" id="PTHR35751:SF3">
    <property type="entry name" value="OS06G0530200 PROTEIN"/>
    <property type="match status" value="1"/>
</dbReference>
<protein>
    <submittedName>
        <fullName evidence="2">Uncharacterized protein</fullName>
    </submittedName>
</protein>
<dbReference type="EMBL" id="OX465082">
    <property type="protein sequence ID" value="CAI9291102.1"/>
    <property type="molecule type" value="Genomic_DNA"/>
</dbReference>
<accession>A0AA36ED43</accession>
<feature type="compositionally biased region" description="Polar residues" evidence="1">
    <location>
        <begin position="70"/>
        <end position="95"/>
    </location>
</feature>
<dbReference type="PANTHER" id="PTHR35751">
    <property type="match status" value="1"/>
</dbReference>
<evidence type="ECO:0000256" key="1">
    <source>
        <dbReference type="SAM" id="MobiDB-lite"/>
    </source>
</evidence>
<feature type="region of interest" description="Disordered" evidence="1">
    <location>
        <begin position="18"/>
        <end position="113"/>
    </location>
</feature>
<evidence type="ECO:0000313" key="2">
    <source>
        <dbReference type="EMBL" id="CAI9291102.1"/>
    </source>
</evidence>
<keyword evidence="3" id="KW-1185">Reference proteome</keyword>
<dbReference type="AlphaFoldDB" id="A0AA36ED43"/>
<feature type="compositionally biased region" description="Pro residues" evidence="1">
    <location>
        <begin position="32"/>
        <end position="42"/>
    </location>
</feature>
<dbReference type="Proteomes" id="UP001177003">
    <property type="component" value="Chromosome 6"/>
</dbReference>
<sequence>MAIITKFHHFFSLFYKQRKLPPKSQPQKVPSPYSPPPSTPPPIDRDMGAAQAMKRIPRIKFPQRHPAPSGSATQTQATPVANDVPSSFFSKSAPSEKTLGGKASLQPKRTPMSQEEIDAIMLGGCL</sequence>
<organism evidence="2 3">
    <name type="scientific">Lactuca saligna</name>
    <name type="common">Willowleaf lettuce</name>
    <dbReference type="NCBI Taxonomy" id="75948"/>
    <lineage>
        <taxon>Eukaryota</taxon>
        <taxon>Viridiplantae</taxon>
        <taxon>Streptophyta</taxon>
        <taxon>Embryophyta</taxon>
        <taxon>Tracheophyta</taxon>
        <taxon>Spermatophyta</taxon>
        <taxon>Magnoliopsida</taxon>
        <taxon>eudicotyledons</taxon>
        <taxon>Gunneridae</taxon>
        <taxon>Pentapetalae</taxon>
        <taxon>asterids</taxon>
        <taxon>campanulids</taxon>
        <taxon>Asterales</taxon>
        <taxon>Asteraceae</taxon>
        <taxon>Cichorioideae</taxon>
        <taxon>Cichorieae</taxon>
        <taxon>Lactucinae</taxon>
        <taxon>Lactuca</taxon>
    </lineage>
</organism>
<name>A0AA36ED43_LACSI</name>
<proteinExistence type="predicted"/>
<gene>
    <name evidence="2" type="ORF">LSALG_LOCUS30263</name>
</gene>
<reference evidence="2" key="1">
    <citation type="submission" date="2023-04" db="EMBL/GenBank/DDBJ databases">
        <authorList>
            <person name="Vijverberg K."/>
            <person name="Xiong W."/>
            <person name="Schranz E."/>
        </authorList>
    </citation>
    <scope>NUCLEOTIDE SEQUENCE</scope>
</reference>
<evidence type="ECO:0000313" key="3">
    <source>
        <dbReference type="Proteomes" id="UP001177003"/>
    </source>
</evidence>